<dbReference type="Pfam" id="PF01206">
    <property type="entry name" value="TusA"/>
    <property type="match status" value="1"/>
</dbReference>
<dbReference type="Proteomes" id="UP000054092">
    <property type="component" value="Unassembled WGS sequence"/>
</dbReference>
<dbReference type="InterPro" id="IPR001455">
    <property type="entry name" value="TusA-like"/>
</dbReference>
<protein>
    <submittedName>
        <fullName evidence="3">Transcriptional regulator, ArsR family</fullName>
    </submittedName>
</protein>
<dbReference type="Gene3D" id="3.30.110.40">
    <property type="entry name" value="TusA-like domain"/>
    <property type="match status" value="1"/>
</dbReference>
<dbReference type="Gene3D" id="1.10.10.10">
    <property type="entry name" value="Winged helix-like DNA-binding domain superfamily/Winged helix DNA-binding domain"/>
    <property type="match status" value="1"/>
</dbReference>
<comment type="similarity">
    <text evidence="1">Belongs to the sulfur carrier protein TusA family.</text>
</comment>
<dbReference type="SUPFAM" id="SSF46785">
    <property type="entry name" value="Winged helix' DNA-binding domain"/>
    <property type="match status" value="1"/>
</dbReference>
<comment type="caution">
    <text evidence="3">The sequence shown here is derived from an EMBL/GenBank/DDBJ whole genome shotgun (WGS) entry which is preliminary data.</text>
</comment>
<name>A0A101HQ54_9BACT</name>
<dbReference type="AlphaFoldDB" id="A0A101HQ54"/>
<dbReference type="Pfam" id="PF01022">
    <property type="entry name" value="HTH_5"/>
    <property type="match status" value="1"/>
</dbReference>
<dbReference type="EMBL" id="LGGP01000100">
    <property type="protein sequence ID" value="KUK80884.1"/>
    <property type="molecule type" value="Genomic_DNA"/>
</dbReference>
<dbReference type="GO" id="GO:0003700">
    <property type="term" value="F:DNA-binding transcription factor activity"/>
    <property type="evidence" value="ECO:0007669"/>
    <property type="project" value="InterPro"/>
</dbReference>
<dbReference type="CDD" id="cd00090">
    <property type="entry name" value="HTH_ARSR"/>
    <property type="match status" value="1"/>
</dbReference>
<dbReference type="PANTHER" id="PTHR33279:SF6">
    <property type="entry name" value="SULFUR CARRIER PROTEIN YEDF-RELATED"/>
    <property type="match status" value="1"/>
</dbReference>
<dbReference type="SUPFAM" id="SSF64307">
    <property type="entry name" value="SirA-like"/>
    <property type="match status" value="1"/>
</dbReference>
<reference evidence="4" key="1">
    <citation type="journal article" date="2015" name="MBio">
        <title>Genome-Resolved Metagenomic Analysis Reveals Roles for Candidate Phyla and Other Microbial Community Members in Biogeochemical Transformations in Oil Reservoirs.</title>
        <authorList>
            <person name="Hu P."/>
            <person name="Tom L."/>
            <person name="Singh A."/>
            <person name="Thomas B.C."/>
            <person name="Baker B.J."/>
            <person name="Piceno Y.M."/>
            <person name="Andersen G.L."/>
            <person name="Banfield J.F."/>
        </authorList>
    </citation>
    <scope>NUCLEOTIDE SEQUENCE [LARGE SCALE GENOMIC DNA]</scope>
</reference>
<evidence type="ECO:0000313" key="4">
    <source>
        <dbReference type="Proteomes" id="UP000054092"/>
    </source>
</evidence>
<evidence type="ECO:0000256" key="1">
    <source>
        <dbReference type="ARBA" id="ARBA00008984"/>
    </source>
</evidence>
<dbReference type="SMART" id="SM00418">
    <property type="entry name" value="HTH_ARSR"/>
    <property type="match status" value="1"/>
</dbReference>
<accession>A0A101HQ54</accession>
<dbReference type="PROSITE" id="PS01148">
    <property type="entry name" value="UPF0033"/>
    <property type="match status" value="1"/>
</dbReference>
<dbReference type="PATRIC" id="fig|1184387.3.peg.1096"/>
<feature type="domain" description="HTH arsR-type" evidence="2">
    <location>
        <begin position="1"/>
        <end position="91"/>
    </location>
</feature>
<evidence type="ECO:0000313" key="3">
    <source>
        <dbReference type="EMBL" id="KUK80884.1"/>
    </source>
</evidence>
<gene>
    <name evidence="3" type="ORF">XD94_0713</name>
</gene>
<dbReference type="CDD" id="cd00291">
    <property type="entry name" value="SirA_YedF_YeeD"/>
    <property type="match status" value="1"/>
</dbReference>
<evidence type="ECO:0000259" key="2">
    <source>
        <dbReference type="PROSITE" id="PS50987"/>
    </source>
</evidence>
<dbReference type="PANTHER" id="PTHR33279">
    <property type="entry name" value="SULFUR CARRIER PROTEIN YEDF-RELATED"/>
    <property type="match status" value="1"/>
</dbReference>
<dbReference type="InterPro" id="IPR036868">
    <property type="entry name" value="TusA-like_sf"/>
</dbReference>
<dbReference type="PROSITE" id="PS50987">
    <property type="entry name" value="HTH_ARSR_2"/>
    <property type="match status" value="1"/>
</dbReference>
<dbReference type="InterPro" id="IPR011991">
    <property type="entry name" value="ArsR-like_HTH"/>
</dbReference>
<dbReference type="InterPro" id="IPR001845">
    <property type="entry name" value="HTH_ArsR_DNA-bd_dom"/>
</dbReference>
<proteinExistence type="inferred from homology"/>
<dbReference type="InterPro" id="IPR036390">
    <property type="entry name" value="WH_DNA-bd_sf"/>
</dbReference>
<sequence length="192" mass="21997">MPLKLPDLFRTFSNQTRIEIVTMLMDNFLTASEIASLLQIDLSTVYRHLQQMKKLGILTSRHLHGVERFDFSSPHIFRMLDEAISFITELKGFKPISCSEGICSYYLGGELDVIEPDQLLDMRGESCPIPDIQARKTLENMNPGEVLIVIVDYPLSGERIPVSIQKEGHEVIKKIVDKYGDIKIYIRRRENA</sequence>
<organism evidence="3 4">
    <name type="scientific">Mesotoga prima</name>
    <dbReference type="NCBI Taxonomy" id="1184387"/>
    <lineage>
        <taxon>Bacteria</taxon>
        <taxon>Thermotogati</taxon>
        <taxon>Thermotogota</taxon>
        <taxon>Thermotogae</taxon>
        <taxon>Kosmotogales</taxon>
        <taxon>Kosmotogaceae</taxon>
        <taxon>Mesotoga</taxon>
    </lineage>
</organism>
<dbReference type="InterPro" id="IPR036388">
    <property type="entry name" value="WH-like_DNA-bd_sf"/>
</dbReference>